<dbReference type="SUPFAM" id="SSF53335">
    <property type="entry name" value="S-adenosyl-L-methionine-dependent methyltransferases"/>
    <property type="match status" value="1"/>
</dbReference>
<keyword evidence="8" id="KW-0809">Transit peptide</keyword>
<evidence type="ECO:0000256" key="5">
    <source>
        <dbReference type="ARBA" id="ARBA00022679"/>
    </source>
</evidence>
<accession>A0AAJ7VWR9</accession>
<evidence type="ECO:0000256" key="12">
    <source>
        <dbReference type="ARBA" id="ARBA00029708"/>
    </source>
</evidence>
<dbReference type="GO" id="GO:0003723">
    <property type="term" value="F:RNA binding"/>
    <property type="evidence" value="ECO:0007669"/>
    <property type="project" value="UniProtKB-KW"/>
</dbReference>
<dbReference type="GO" id="GO:0006391">
    <property type="term" value="P:transcription initiation at mitochondrial promoter"/>
    <property type="evidence" value="ECO:0007669"/>
    <property type="project" value="TreeGrafter"/>
</dbReference>
<dbReference type="GO" id="GO:0005759">
    <property type="term" value="C:mitochondrial matrix"/>
    <property type="evidence" value="ECO:0007669"/>
    <property type="project" value="TreeGrafter"/>
</dbReference>
<dbReference type="GO" id="GO:0000179">
    <property type="term" value="F:rRNA (adenine-N6,N6-)-dimethyltransferase activity"/>
    <property type="evidence" value="ECO:0007669"/>
    <property type="project" value="TreeGrafter"/>
</dbReference>
<dbReference type="AlphaFoldDB" id="A0AAJ7VWR9"/>
<evidence type="ECO:0000256" key="8">
    <source>
        <dbReference type="ARBA" id="ARBA00022946"/>
    </source>
</evidence>
<gene>
    <name evidence="17" type="primary">LOC107262861</name>
</gene>
<evidence type="ECO:0000313" key="16">
    <source>
        <dbReference type="Proteomes" id="UP000694920"/>
    </source>
</evidence>
<dbReference type="RefSeq" id="XP_024935976.1">
    <property type="nucleotide sequence ID" value="XM_025080208.1"/>
</dbReference>
<dbReference type="InterPro" id="IPR001737">
    <property type="entry name" value="KsgA/Erm"/>
</dbReference>
<keyword evidence="10" id="KW-0496">Mitochondrion</keyword>
<protein>
    <recommendedName>
        <fullName evidence="2">Dimethyladenosine transferase 2, mitochondrial</fullName>
    </recommendedName>
    <alternativeName>
        <fullName evidence="12">Mitochondrial 12S rRNA dimethylase 2</fullName>
    </alternativeName>
    <alternativeName>
        <fullName evidence="13">Mitochondrial transcription factor B2</fullName>
    </alternativeName>
    <alternativeName>
        <fullName evidence="14">S-adenosylmethionine-6-N', N'-adenosyl(rRNA) dimethyltransferase 2</fullName>
    </alternativeName>
</protein>
<keyword evidence="3" id="KW-0698">rRNA processing</keyword>
<evidence type="ECO:0000256" key="14">
    <source>
        <dbReference type="ARBA" id="ARBA00032796"/>
    </source>
</evidence>
<dbReference type="Proteomes" id="UP000694920">
    <property type="component" value="Unplaced"/>
</dbReference>
<sequence length="451" mass="52379">MNEKLILMMHWIRLGLTFPAHSLLIKDVNWYLSCISFNTVLRKNLHRISQCCTKVKNESFEIERDLLKIGNARAHAQGSKEVIECLEKNGINDFIEYLPSRFLRRTSIASPGIVIDDSAAKSICDMIVDDLKANATFIAEMNPALGKLTKCLIDAGIPKIHLYEPYLSFITYLKTLDNKYQDKIDIRQYNLYCLWNMGVNDMHSEGDKIKNTFEGVQKKQYEEEPSMHIICMLPSIRFIKQLMIFLILKNNIMLYGRPVFYIGMAPSLFKYLSATCSDGYFYYRTSSILFQTFFHYQQLGTIPRSAILPLPSKLNSLKRTKKSKDLIQADNKDVVIVRIEPKANLYTEILEETTAIPFWFFIQQTTLSRSTRVIPKLEDWIPNCGTLFIPKGIDIFTEFGHLEPMQLLEIYKNFRKLPDMERSSFYSSLELYMSKFYDYYGTHSLTVPGIE</sequence>
<feature type="chain" id="PRO_5042499092" description="Dimethyladenosine transferase 2, mitochondrial" evidence="15">
    <location>
        <begin position="18"/>
        <end position="451"/>
    </location>
</feature>
<dbReference type="PANTHER" id="PTHR11727:SF13">
    <property type="entry name" value="DIMETHYLADENOSINE TRANSFERASE 2, MITOCHONDRIAL"/>
    <property type="match status" value="1"/>
</dbReference>
<evidence type="ECO:0000256" key="11">
    <source>
        <dbReference type="ARBA" id="ARBA00023163"/>
    </source>
</evidence>
<keyword evidence="9" id="KW-0805">Transcription regulation</keyword>
<dbReference type="GO" id="GO:0034246">
    <property type="term" value="F:mitochondrial transcription factor activity"/>
    <property type="evidence" value="ECO:0007669"/>
    <property type="project" value="TreeGrafter"/>
</dbReference>
<evidence type="ECO:0000256" key="9">
    <source>
        <dbReference type="ARBA" id="ARBA00023015"/>
    </source>
</evidence>
<evidence type="ECO:0000256" key="13">
    <source>
        <dbReference type="ARBA" id="ARBA00031609"/>
    </source>
</evidence>
<organism evidence="16 17">
    <name type="scientific">Cephus cinctus</name>
    <name type="common">Wheat stem sawfly</name>
    <dbReference type="NCBI Taxonomy" id="211228"/>
    <lineage>
        <taxon>Eukaryota</taxon>
        <taxon>Metazoa</taxon>
        <taxon>Ecdysozoa</taxon>
        <taxon>Arthropoda</taxon>
        <taxon>Hexapoda</taxon>
        <taxon>Insecta</taxon>
        <taxon>Pterygota</taxon>
        <taxon>Neoptera</taxon>
        <taxon>Endopterygota</taxon>
        <taxon>Hymenoptera</taxon>
        <taxon>Cephoidea</taxon>
        <taxon>Cephidae</taxon>
        <taxon>Cephus</taxon>
    </lineage>
</organism>
<keyword evidence="15" id="KW-0732">Signal</keyword>
<evidence type="ECO:0000313" key="17">
    <source>
        <dbReference type="RefSeq" id="XP_024935976.1"/>
    </source>
</evidence>
<keyword evidence="6" id="KW-0949">S-adenosyl-L-methionine</keyword>
<dbReference type="GeneID" id="107262861"/>
<comment type="subcellular location">
    <subcellularLocation>
        <location evidence="1">Mitochondrion</location>
    </subcellularLocation>
</comment>
<keyword evidence="16" id="KW-1185">Reference proteome</keyword>
<evidence type="ECO:0000256" key="15">
    <source>
        <dbReference type="SAM" id="SignalP"/>
    </source>
</evidence>
<keyword evidence="5 17" id="KW-0808">Transferase</keyword>
<dbReference type="Gene3D" id="3.40.50.150">
    <property type="entry name" value="Vaccinia Virus protein VP39"/>
    <property type="match status" value="1"/>
</dbReference>
<dbReference type="InterPro" id="IPR029063">
    <property type="entry name" value="SAM-dependent_MTases_sf"/>
</dbReference>
<keyword evidence="11" id="KW-0804">Transcription</keyword>
<evidence type="ECO:0000256" key="4">
    <source>
        <dbReference type="ARBA" id="ARBA00022603"/>
    </source>
</evidence>
<evidence type="ECO:0000256" key="10">
    <source>
        <dbReference type="ARBA" id="ARBA00023128"/>
    </source>
</evidence>
<keyword evidence="4" id="KW-0489">Methyltransferase</keyword>
<evidence type="ECO:0000256" key="2">
    <source>
        <dbReference type="ARBA" id="ARBA00018369"/>
    </source>
</evidence>
<name>A0AAJ7VWR9_CEPCN</name>
<evidence type="ECO:0000256" key="6">
    <source>
        <dbReference type="ARBA" id="ARBA00022691"/>
    </source>
</evidence>
<dbReference type="CTD" id="41228"/>
<feature type="signal peptide" evidence="15">
    <location>
        <begin position="1"/>
        <end position="17"/>
    </location>
</feature>
<proteinExistence type="predicted"/>
<dbReference type="PANTHER" id="PTHR11727">
    <property type="entry name" value="DIMETHYLADENOSINE TRANSFERASE"/>
    <property type="match status" value="1"/>
</dbReference>
<keyword evidence="7" id="KW-0694">RNA-binding</keyword>
<evidence type="ECO:0000256" key="1">
    <source>
        <dbReference type="ARBA" id="ARBA00004173"/>
    </source>
</evidence>
<evidence type="ECO:0000256" key="3">
    <source>
        <dbReference type="ARBA" id="ARBA00022552"/>
    </source>
</evidence>
<reference evidence="17" key="1">
    <citation type="submission" date="2025-08" db="UniProtKB">
        <authorList>
            <consortium name="RefSeq"/>
        </authorList>
    </citation>
    <scope>IDENTIFICATION</scope>
</reference>
<evidence type="ECO:0000256" key="7">
    <source>
        <dbReference type="ARBA" id="ARBA00022884"/>
    </source>
</evidence>